<dbReference type="Gramene" id="KMS95101">
    <property type="protein sequence ID" value="KMS95101"/>
    <property type="gene ID" value="BVRB_012450"/>
</dbReference>
<accession>A0A0J8B298</accession>
<dbReference type="EMBL" id="KQ090553">
    <property type="protein sequence ID" value="KMS95101.1"/>
    <property type="molecule type" value="Genomic_DNA"/>
</dbReference>
<protein>
    <submittedName>
        <fullName evidence="2">Uncharacterized protein</fullName>
    </submittedName>
</protein>
<organism evidence="2 3">
    <name type="scientific">Beta vulgaris subsp. vulgaris</name>
    <name type="common">Beet</name>
    <dbReference type="NCBI Taxonomy" id="3555"/>
    <lineage>
        <taxon>Eukaryota</taxon>
        <taxon>Viridiplantae</taxon>
        <taxon>Streptophyta</taxon>
        <taxon>Embryophyta</taxon>
        <taxon>Tracheophyta</taxon>
        <taxon>Spermatophyta</taxon>
        <taxon>Magnoliopsida</taxon>
        <taxon>eudicotyledons</taxon>
        <taxon>Gunneridae</taxon>
        <taxon>Pentapetalae</taxon>
        <taxon>Caryophyllales</taxon>
        <taxon>Chenopodiaceae</taxon>
        <taxon>Betoideae</taxon>
        <taxon>Beta</taxon>
    </lineage>
</organism>
<evidence type="ECO:0000256" key="1">
    <source>
        <dbReference type="SAM" id="MobiDB-lite"/>
    </source>
</evidence>
<dbReference type="Proteomes" id="UP000035740">
    <property type="component" value="Unassembled WGS sequence"/>
</dbReference>
<keyword evidence="3" id="KW-1185">Reference proteome</keyword>
<evidence type="ECO:0000313" key="2">
    <source>
        <dbReference type="EMBL" id="KMS95101.1"/>
    </source>
</evidence>
<feature type="region of interest" description="Disordered" evidence="1">
    <location>
        <begin position="1"/>
        <end position="23"/>
    </location>
</feature>
<dbReference type="AlphaFoldDB" id="A0A0J8B298"/>
<reference evidence="2 3" key="1">
    <citation type="journal article" date="2014" name="Nature">
        <title>The genome of the recently domesticated crop plant sugar beet (Beta vulgaris).</title>
        <authorList>
            <person name="Dohm J.C."/>
            <person name="Minoche A.E."/>
            <person name="Holtgrawe D."/>
            <person name="Capella-Gutierrez S."/>
            <person name="Zakrzewski F."/>
            <person name="Tafer H."/>
            <person name="Rupp O."/>
            <person name="Sorensen T.R."/>
            <person name="Stracke R."/>
            <person name="Reinhardt R."/>
            <person name="Goesmann A."/>
            <person name="Kraft T."/>
            <person name="Schulz B."/>
            <person name="Stadler P.F."/>
            <person name="Schmidt T."/>
            <person name="Gabaldon T."/>
            <person name="Lehrach H."/>
            <person name="Weisshaar B."/>
            <person name="Himmelbauer H."/>
        </authorList>
    </citation>
    <scope>NUCLEOTIDE SEQUENCE [LARGE SCALE GENOMIC DNA]</scope>
    <source>
        <tissue evidence="2">Taproot</tissue>
    </source>
</reference>
<feature type="non-terminal residue" evidence="2">
    <location>
        <position position="1"/>
    </location>
</feature>
<proteinExistence type="predicted"/>
<evidence type="ECO:0000313" key="3">
    <source>
        <dbReference type="Proteomes" id="UP000035740"/>
    </source>
</evidence>
<name>A0A0J8B298_BETVV</name>
<gene>
    <name evidence="2" type="ORF">BVRB_012450</name>
</gene>
<sequence length="23" mass="2854">KFHNKDFRETPKDQSSHELLRIQ</sequence>